<reference evidence="2" key="1">
    <citation type="submission" date="2023-06" db="EMBL/GenBank/DDBJ databases">
        <title>Genome-scale phylogeny and comparative genomics of the fungal order Sordariales.</title>
        <authorList>
            <consortium name="Lawrence Berkeley National Laboratory"/>
            <person name="Hensen N."/>
            <person name="Bonometti L."/>
            <person name="Westerberg I."/>
            <person name="Brannstrom I.O."/>
            <person name="Guillou S."/>
            <person name="Cros-Aarteil S."/>
            <person name="Calhoun S."/>
            <person name="Haridas S."/>
            <person name="Kuo A."/>
            <person name="Mondo S."/>
            <person name="Pangilinan J."/>
            <person name="Riley R."/>
            <person name="Labutti K."/>
            <person name="Andreopoulos B."/>
            <person name="Lipzen A."/>
            <person name="Chen C."/>
            <person name="Yanf M."/>
            <person name="Daum C."/>
            <person name="Ng V."/>
            <person name="Clum A."/>
            <person name="Steindorff A."/>
            <person name="Ohm R."/>
            <person name="Martin F."/>
            <person name="Silar P."/>
            <person name="Natvig D."/>
            <person name="Lalanne C."/>
            <person name="Gautier V."/>
            <person name="Ament-Velasquez S.L."/>
            <person name="Kruys A."/>
            <person name="Hutchinson M.I."/>
            <person name="Powell A.J."/>
            <person name="Barry K."/>
            <person name="Miller A.N."/>
            <person name="Grigoriev I.V."/>
            <person name="Debuchy R."/>
            <person name="Gladieux P."/>
            <person name="Thoren M.H."/>
            <person name="Johannesson H."/>
        </authorList>
    </citation>
    <scope>NUCLEOTIDE SEQUENCE</scope>
    <source>
        <strain evidence="2">CBS 606.72</strain>
    </source>
</reference>
<proteinExistence type="predicted"/>
<feature type="compositionally biased region" description="Basic residues" evidence="1">
    <location>
        <begin position="1"/>
        <end position="12"/>
    </location>
</feature>
<evidence type="ECO:0000256" key="1">
    <source>
        <dbReference type="SAM" id="MobiDB-lite"/>
    </source>
</evidence>
<dbReference type="AlphaFoldDB" id="A0AA39U4L0"/>
<gene>
    <name evidence="2" type="ORF">B0T14DRAFT_558029</name>
</gene>
<accession>A0AA39U4L0</accession>
<dbReference type="EMBL" id="JAULSU010000007">
    <property type="protein sequence ID" value="KAK0610934.1"/>
    <property type="molecule type" value="Genomic_DNA"/>
</dbReference>
<sequence>MGDRHQHKKRKPNRADEPSEEVLDQRGQAAEESTFDLLRYTHGSTYAWNPEDCGVEHRSNATFLPSVPPHKVEHTVSHGRKDDWDIKIKHAKQAIFMSKDPARDREIPAFVANLIVTPQCLDAFKQDVLSYGGHFGLGRLQVKLEFKPIPRRDAPAEEDDNVDPGTKVCISKGCPTKIGHDLEACLIPTKCGHLAGCTSCNSLEHNFEDCRAAQERGPDTFDYLWVFTNLASTFHDRKRRPACLGFNQHWIDSLYEFGHLVVAPQPYDGENMFPHTILWDGEFPWTPNYANMLMATEVDDHRVLGESVHPRAWDHANDSWNKLPRDPFWNHITTLDEFRRHYEQGKLDHLRPVPYEIVKRFREEGRLNQEAYVETAVREALRSFGGLDDDGRLKSQNDITDLVGDMQLQDWSHPTQTRPLIVNLGLRYGPFDSDMELIQKLAYKPKKPTDPDKQYVVRWPDMDCHVRFLAAMYCSGKRRYRNKQLFNRKDPVESVMHDLWVEANLQGDHDPVLDGQRRVSIAPATQNLQGKDRYKPGLAPGGDVEMTEEGVNAENSVTDDALDEIINAPPVTGSSS</sequence>
<protein>
    <submittedName>
        <fullName evidence="2">Uncharacterized protein</fullName>
    </submittedName>
</protein>
<evidence type="ECO:0000313" key="2">
    <source>
        <dbReference type="EMBL" id="KAK0610934.1"/>
    </source>
</evidence>
<name>A0AA39U4L0_9PEZI</name>
<keyword evidence="3" id="KW-1185">Reference proteome</keyword>
<comment type="caution">
    <text evidence="2">The sequence shown here is derived from an EMBL/GenBank/DDBJ whole genome shotgun (WGS) entry which is preliminary data.</text>
</comment>
<feature type="region of interest" description="Disordered" evidence="1">
    <location>
        <begin position="1"/>
        <end position="29"/>
    </location>
</feature>
<organism evidence="2 3">
    <name type="scientific">Immersiella caudata</name>
    <dbReference type="NCBI Taxonomy" id="314043"/>
    <lineage>
        <taxon>Eukaryota</taxon>
        <taxon>Fungi</taxon>
        <taxon>Dikarya</taxon>
        <taxon>Ascomycota</taxon>
        <taxon>Pezizomycotina</taxon>
        <taxon>Sordariomycetes</taxon>
        <taxon>Sordariomycetidae</taxon>
        <taxon>Sordariales</taxon>
        <taxon>Lasiosphaeriaceae</taxon>
        <taxon>Immersiella</taxon>
    </lineage>
</organism>
<dbReference type="Proteomes" id="UP001175000">
    <property type="component" value="Unassembled WGS sequence"/>
</dbReference>
<evidence type="ECO:0000313" key="3">
    <source>
        <dbReference type="Proteomes" id="UP001175000"/>
    </source>
</evidence>